<dbReference type="Pfam" id="PF04542">
    <property type="entry name" value="Sigma70_r2"/>
    <property type="match status" value="1"/>
</dbReference>
<dbReference type="GO" id="GO:0016987">
    <property type="term" value="F:sigma factor activity"/>
    <property type="evidence" value="ECO:0007669"/>
    <property type="project" value="UniProtKB-KW"/>
</dbReference>
<reference evidence="8" key="1">
    <citation type="submission" date="2021-06" db="EMBL/GenBank/DDBJ databases">
        <title>Novel species in genus Arthrobacter.</title>
        <authorList>
            <person name="Zhang G."/>
        </authorList>
    </citation>
    <scope>NUCLEOTIDE SEQUENCE</scope>
    <source>
        <strain evidence="8">Zg-ZUI122</strain>
    </source>
</reference>
<dbReference type="InterPro" id="IPR007627">
    <property type="entry name" value="RNA_pol_sigma70_r2"/>
</dbReference>
<keyword evidence="9" id="KW-1185">Reference proteome</keyword>
<evidence type="ECO:0000259" key="6">
    <source>
        <dbReference type="Pfam" id="PF08281"/>
    </source>
</evidence>
<organism evidence="8 9">
    <name type="scientific">Arthrobacter sunyaminii</name>
    <dbReference type="NCBI Taxonomy" id="2816859"/>
    <lineage>
        <taxon>Bacteria</taxon>
        <taxon>Bacillati</taxon>
        <taxon>Actinomycetota</taxon>
        <taxon>Actinomycetes</taxon>
        <taxon>Micrococcales</taxon>
        <taxon>Micrococcaceae</taxon>
        <taxon>Arthrobacter</taxon>
    </lineage>
</organism>
<dbReference type="SUPFAM" id="SSF88659">
    <property type="entry name" value="Sigma3 and sigma4 domains of RNA polymerase sigma factors"/>
    <property type="match status" value="1"/>
</dbReference>
<dbReference type="InterPro" id="IPR013325">
    <property type="entry name" value="RNA_pol_sigma_r2"/>
</dbReference>
<feature type="domain" description="RNA polymerase sigma factor 70 region 4 type 2" evidence="6">
    <location>
        <begin position="139"/>
        <end position="188"/>
    </location>
</feature>
<dbReference type="InterPro" id="IPR013324">
    <property type="entry name" value="RNA_pol_sigma_r3/r4-like"/>
</dbReference>
<feature type="domain" description="RNA polymerase sigma-70 region 2" evidence="5">
    <location>
        <begin position="43"/>
        <end position="106"/>
    </location>
</feature>
<gene>
    <name evidence="8" type="ORF">KG104_09330</name>
</gene>
<evidence type="ECO:0000256" key="2">
    <source>
        <dbReference type="ARBA" id="ARBA00023015"/>
    </source>
</evidence>
<accession>A0A975S4S9</accession>
<name>A0A975S4S9_9MICC</name>
<proteinExistence type="inferred from homology"/>
<dbReference type="EMBL" id="CP076456">
    <property type="protein sequence ID" value="QWQ34769.1"/>
    <property type="molecule type" value="Genomic_DNA"/>
</dbReference>
<evidence type="ECO:0000256" key="4">
    <source>
        <dbReference type="ARBA" id="ARBA00023163"/>
    </source>
</evidence>
<evidence type="ECO:0000259" key="7">
    <source>
        <dbReference type="Pfam" id="PF20239"/>
    </source>
</evidence>
<dbReference type="AlphaFoldDB" id="A0A975S4S9"/>
<dbReference type="GO" id="GO:0003677">
    <property type="term" value="F:DNA binding"/>
    <property type="evidence" value="ECO:0007669"/>
    <property type="project" value="InterPro"/>
</dbReference>
<dbReference type="GO" id="GO:0006352">
    <property type="term" value="P:DNA-templated transcription initiation"/>
    <property type="evidence" value="ECO:0007669"/>
    <property type="project" value="InterPro"/>
</dbReference>
<feature type="domain" description="DUF6596" evidence="7">
    <location>
        <begin position="206"/>
        <end position="306"/>
    </location>
</feature>
<dbReference type="Gene3D" id="1.10.1740.10">
    <property type="match status" value="1"/>
</dbReference>
<dbReference type="RefSeq" id="WP_104161074.1">
    <property type="nucleotide sequence ID" value="NZ_CP076456.1"/>
</dbReference>
<evidence type="ECO:0000259" key="5">
    <source>
        <dbReference type="Pfam" id="PF04542"/>
    </source>
</evidence>
<dbReference type="PANTHER" id="PTHR47756">
    <property type="entry name" value="BLL6612 PROTEIN-RELATED"/>
    <property type="match status" value="1"/>
</dbReference>
<dbReference type="InterPro" id="IPR046531">
    <property type="entry name" value="DUF6596"/>
</dbReference>
<comment type="similarity">
    <text evidence="1">Belongs to the sigma-70 factor family. ECF subfamily.</text>
</comment>
<dbReference type="Gene3D" id="1.10.10.10">
    <property type="entry name" value="Winged helix-like DNA-binding domain superfamily/Winged helix DNA-binding domain"/>
    <property type="match status" value="1"/>
</dbReference>
<protein>
    <submittedName>
        <fullName evidence="8">RNA polymerase subunit sigma-24</fullName>
    </submittedName>
</protein>
<sequence>MARRRGETARGERVAAKPRSSVVQDEVLRAAVPRRIEALWRIEGPRIVAALARVTGDIGFAEDMAQEAVADALEQWPATGVPRNPAAWLTAVAKRRAIDSWRRAERLDARYRQLAQEVKDDVVVDWDPVPDDVLRLVFSACHPVLPREAQIALTLRVVGGLSTADIARLFVLPVATVQQRIVRAKRTLAAAKVPFEVPEPREWAPRLAGVLRVIYLMFTEGYSATSGNQWIRRDLAGEALRLGRVLARLVPREPEAHALVALMEFQASRFAARTRGDGTPILLADQDRSRWNRGQIERGREALACADALGHGRGNYALQAAIAQCHCDAVRIDDTDWEQIVLLYEALGRLAPSPVVELNRAVAVSMATGPATALAIVDRLVSQGALRGSHLLPSVRGELLVRLGRPDEARAEFAASAALAGNARERELLLRRAAE</sequence>
<dbReference type="SUPFAM" id="SSF88946">
    <property type="entry name" value="Sigma2 domain of RNA polymerase sigma factors"/>
    <property type="match status" value="1"/>
</dbReference>
<evidence type="ECO:0000256" key="3">
    <source>
        <dbReference type="ARBA" id="ARBA00023082"/>
    </source>
</evidence>
<dbReference type="Pfam" id="PF20239">
    <property type="entry name" value="DUF6596"/>
    <property type="match status" value="1"/>
</dbReference>
<keyword evidence="4" id="KW-0804">Transcription</keyword>
<dbReference type="InterPro" id="IPR013249">
    <property type="entry name" value="RNA_pol_sigma70_r4_t2"/>
</dbReference>
<keyword evidence="2" id="KW-0805">Transcription regulation</keyword>
<keyword evidence="3" id="KW-0731">Sigma factor</keyword>
<evidence type="ECO:0000313" key="9">
    <source>
        <dbReference type="Proteomes" id="UP000680588"/>
    </source>
</evidence>
<evidence type="ECO:0000313" key="8">
    <source>
        <dbReference type="EMBL" id="QWQ34769.1"/>
    </source>
</evidence>
<dbReference type="KEGG" id="asun:KG104_09330"/>
<dbReference type="InterPro" id="IPR036388">
    <property type="entry name" value="WH-like_DNA-bd_sf"/>
</dbReference>
<evidence type="ECO:0000256" key="1">
    <source>
        <dbReference type="ARBA" id="ARBA00010641"/>
    </source>
</evidence>
<dbReference type="Proteomes" id="UP000680588">
    <property type="component" value="Chromosome"/>
</dbReference>
<dbReference type="PANTHER" id="PTHR47756:SF2">
    <property type="entry name" value="BLL6612 PROTEIN"/>
    <property type="match status" value="1"/>
</dbReference>
<dbReference type="Pfam" id="PF08281">
    <property type="entry name" value="Sigma70_r4_2"/>
    <property type="match status" value="1"/>
</dbReference>